<keyword evidence="1" id="KW-1133">Transmembrane helix</keyword>
<evidence type="ECO:0000259" key="2">
    <source>
        <dbReference type="Pfam" id="PF02270"/>
    </source>
</evidence>
<evidence type="ECO:0000313" key="4">
    <source>
        <dbReference type="Proteomes" id="UP000249390"/>
    </source>
</evidence>
<keyword evidence="4" id="KW-1185">Reference proteome</keyword>
<name>A0A328DNU6_9ASTE</name>
<dbReference type="GO" id="GO:0006367">
    <property type="term" value="P:transcription initiation at RNA polymerase II promoter"/>
    <property type="evidence" value="ECO:0007669"/>
    <property type="project" value="InterPro"/>
</dbReference>
<reference evidence="3 4" key="1">
    <citation type="submission" date="2018-06" db="EMBL/GenBank/DDBJ databases">
        <title>The Genome of Cuscuta australis (Dodder) Provides Insight into the Evolution of Plant Parasitism.</title>
        <authorList>
            <person name="Liu H."/>
        </authorList>
    </citation>
    <scope>NUCLEOTIDE SEQUENCE [LARGE SCALE GENOMIC DNA]</scope>
    <source>
        <strain evidence="4">cv. Yunnan</strain>
        <tissue evidence="3">Vines</tissue>
    </source>
</reference>
<feature type="domain" description="TFIIF beta subunit HTH" evidence="2">
    <location>
        <begin position="34"/>
        <end position="78"/>
    </location>
</feature>
<dbReference type="InterPro" id="IPR003196">
    <property type="entry name" value="TFIIF_beta"/>
</dbReference>
<organism evidence="3 4">
    <name type="scientific">Cuscuta australis</name>
    <dbReference type="NCBI Taxonomy" id="267555"/>
    <lineage>
        <taxon>Eukaryota</taxon>
        <taxon>Viridiplantae</taxon>
        <taxon>Streptophyta</taxon>
        <taxon>Embryophyta</taxon>
        <taxon>Tracheophyta</taxon>
        <taxon>Spermatophyta</taxon>
        <taxon>Magnoliopsida</taxon>
        <taxon>eudicotyledons</taxon>
        <taxon>Gunneridae</taxon>
        <taxon>Pentapetalae</taxon>
        <taxon>asterids</taxon>
        <taxon>lamiids</taxon>
        <taxon>Solanales</taxon>
        <taxon>Convolvulaceae</taxon>
        <taxon>Cuscuteae</taxon>
        <taxon>Cuscuta</taxon>
        <taxon>Cuscuta subgen. Grammica</taxon>
        <taxon>Cuscuta sect. Cleistogrammica</taxon>
    </lineage>
</organism>
<gene>
    <name evidence="3" type="ORF">DM860_013322</name>
</gene>
<keyword evidence="1" id="KW-0812">Transmembrane</keyword>
<keyword evidence="1" id="KW-0472">Membrane</keyword>
<dbReference type="AlphaFoldDB" id="A0A328DNU6"/>
<protein>
    <recommendedName>
        <fullName evidence="2">TFIIF beta subunit HTH domain-containing protein</fullName>
    </recommendedName>
</protein>
<evidence type="ECO:0000256" key="1">
    <source>
        <dbReference type="SAM" id="Phobius"/>
    </source>
</evidence>
<proteinExistence type="predicted"/>
<sequence length="83" mass="9313">MKVPPAVSKSWQSQAIASLSTLPPQLLSIIFILMILSRQPNWTSKQLILDIDQPTQFLKEIPNESSVYNKSGVNQGTYVEVRV</sequence>
<dbReference type="EMBL" id="NQVE01000115">
    <property type="protein sequence ID" value="RAL47357.1"/>
    <property type="molecule type" value="Genomic_DNA"/>
</dbReference>
<dbReference type="InterPro" id="IPR036388">
    <property type="entry name" value="WH-like_DNA-bd_sf"/>
</dbReference>
<dbReference type="PANTHER" id="PTHR10445:SF0">
    <property type="entry name" value="GENERAL TRANSCRIPTION FACTOR IIF SUBUNIT 2"/>
    <property type="match status" value="1"/>
</dbReference>
<dbReference type="PANTHER" id="PTHR10445">
    <property type="entry name" value="GENERAL TRANSCRIPTION FACTOR IIF SUBUNIT 2"/>
    <property type="match status" value="1"/>
</dbReference>
<comment type="caution">
    <text evidence="3">The sequence shown here is derived from an EMBL/GenBank/DDBJ whole genome shotgun (WGS) entry which is preliminary data.</text>
</comment>
<feature type="transmembrane region" description="Helical" evidence="1">
    <location>
        <begin position="15"/>
        <end position="36"/>
    </location>
</feature>
<evidence type="ECO:0000313" key="3">
    <source>
        <dbReference type="EMBL" id="RAL47357.1"/>
    </source>
</evidence>
<accession>A0A328DNU6</accession>
<dbReference type="InterPro" id="IPR040450">
    <property type="entry name" value="TFIIF_beta_HTH"/>
</dbReference>
<dbReference type="Pfam" id="PF02270">
    <property type="entry name" value="TFIIF_beta"/>
    <property type="match status" value="1"/>
</dbReference>
<dbReference type="Proteomes" id="UP000249390">
    <property type="component" value="Unassembled WGS sequence"/>
</dbReference>
<dbReference type="Gene3D" id="1.10.10.10">
    <property type="entry name" value="Winged helix-like DNA-binding domain superfamily/Winged helix DNA-binding domain"/>
    <property type="match status" value="1"/>
</dbReference>
<dbReference type="GO" id="GO:0005674">
    <property type="term" value="C:transcription factor TFIIF complex"/>
    <property type="evidence" value="ECO:0007669"/>
    <property type="project" value="InterPro"/>
</dbReference>